<dbReference type="EC" id="3.4.24.55" evidence="9"/>
<dbReference type="PANTHER" id="PTHR43690">
    <property type="entry name" value="NARDILYSIN"/>
    <property type="match status" value="1"/>
</dbReference>
<dbReference type="Pfam" id="PF00675">
    <property type="entry name" value="Peptidase_M16"/>
    <property type="match status" value="1"/>
</dbReference>
<dbReference type="InterPro" id="IPR050626">
    <property type="entry name" value="Peptidase_M16"/>
</dbReference>
<evidence type="ECO:0000256" key="4">
    <source>
        <dbReference type="ARBA" id="ARBA00022833"/>
    </source>
</evidence>
<keyword evidence="5" id="KW-0482">Metalloprotease</keyword>
<dbReference type="PANTHER" id="PTHR43690:SF34">
    <property type="entry name" value="ZINC PROTEASE PQQL-LIKE"/>
    <property type="match status" value="1"/>
</dbReference>
<feature type="domain" description="Peptidase M16 N-terminal" evidence="7">
    <location>
        <begin position="47"/>
        <end position="176"/>
    </location>
</feature>
<keyword evidence="2 9" id="KW-0645">Protease</keyword>
<dbReference type="GO" id="GO:0006508">
    <property type="term" value="P:proteolysis"/>
    <property type="evidence" value="ECO:0007669"/>
    <property type="project" value="UniProtKB-KW"/>
</dbReference>
<evidence type="ECO:0000256" key="3">
    <source>
        <dbReference type="ARBA" id="ARBA00022801"/>
    </source>
</evidence>
<dbReference type="InterPro" id="IPR011249">
    <property type="entry name" value="Metalloenz_LuxS/M16"/>
</dbReference>
<dbReference type="EMBL" id="MLJW01000580">
    <property type="protein sequence ID" value="OIQ84933.1"/>
    <property type="molecule type" value="Genomic_DNA"/>
</dbReference>
<dbReference type="InterPro" id="IPR011765">
    <property type="entry name" value="Pept_M16_N"/>
</dbReference>
<keyword evidence="3 9" id="KW-0378">Hydrolase</keyword>
<organism evidence="9">
    <name type="scientific">mine drainage metagenome</name>
    <dbReference type="NCBI Taxonomy" id="410659"/>
    <lineage>
        <taxon>unclassified sequences</taxon>
        <taxon>metagenomes</taxon>
        <taxon>ecological metagenomes</taxon>
    </lineage>
</organism>
<evidence type="ECO:0000256" key="1">
    <source>
        <dbReference type="ARBA" id="ARBA00007261"/>
    </source>
</evidence>
<evidence type="ECO:0000256" key="5">
    <source>
        <dbReference type="ARBA" id="ARBA00023049"/>
    </source>
</evidence>
<dbReference type="Pfam" id="PF05193">
    <property type="entry name" value="Peptidase_M16_C"/>
    <property type="match status" value="2"/>
</dbReference>
<protein>
    <submittedName>
        <fullName evidence="9">Protease 3</fullName>
        <ecNumber evidence="9">3.4.24.55</ecNumber>
    </submittedName>
</protein>
<sequence>MISLLLLMLILSQNSFAQNNLNTKLPVDASVKIGKLANGLTYYIRKNVKPEKKVQLRLVVNAGSVLEDADQQGLAHFMEHMNFNGLKHFPKNELVNYLQSIGVKFGADLNAYTGFDETVFILPIPTDNQQKIDSGFTILEDWAGNALLDTTEINKERGVVLEESRLNKNAQERMMKQFFPKLFNGSMYAKRLPIGKDSILEHFKPETLKRFYKTWYRPNLMAVIVVGDIDPALAEKEINQHFGHFKNPATQKPRPSIIPIPERKKDEAIVVTDKENPMTILAITNFVEKKKNIATWADYKQNLVEDLFNAILNQRISELTKQANPPFVFGGANFEEMIRGYREFASFAVVGDKPVKDAINALVTTTEAVKKFGFLQTELERAKNNLLNETEKALKDKDKTESDRFVQGYINNYTSGSPIIGITNRYNFIKEVLPTITLEEVNAYAKKMESNQGKFVLVMGSEKNKDKLPSNENLLTMLADAHKIPVKAYEEKVIAKSLISKQPVAGKIISQETNSTLGTINFTLSNGITVTLKPTEFKNDDVQLDAWRLGGFHNYSLADKQNAEYAANIVQTMGVADFTPVNLEKFLSGKTVNVQPYINPDEEGIQGNSSVKDLETFFQLIHIYFTQPRKDETLFQSFIAQQKGFIQNLKANPFAYFADTLSKIEYQNNPWVSGIPDASDFDKIKLERTFNIYKEIFGNAYGLHFTLVGNIDVNKIKPLIETYLASLPAKEKENKFTDVGVRPAKGVVEATIAKGAAKQSQVNIIFTGETAYSKEDNLKLKMLTDVLNIKIMEQLREEMSGIYTGGMNSVISKRPYNNYNITVRFPCGPENVEKLTQALFVIIKNAQEKGIEQKDVDKVKETLKQHYNDQIKQNDFWLEGLSSAWINGEDGKWMVDYLQKVDAVTVQDLQDAAKKYFNFSNYIKAVLNPEK</sequence>
<dbReference type="GO" id="GO:0004222">
    <property type="term" value="F:metalloendopeptidase activity"/>
    <property type="evidence" value="ECO:0007669"/>
    <property type="project" value="UniProtKB-EC"/>
</dbReference>
<name>A0A1J5R9U7_9ZZZZ</name>
<evidence type="ECO:0000313" key="9">
    <source>
        <dbReference type="EMBL" id="OIQ84933.1"/>
    </source>
</evidence>
<dbReference type="AlphaFoldDB" id="A0A1J5R9U7"/>
<proteinExistence type="inferred from homology"/>
<accession>A0A1J5R9U7</accession>
<dbReference type="Gene3D" id="3.30.830.10">
    <property type="entry name" value="Metalloenzyme, LuxS/M16 peptidase-like"/>
    <property type="match status" value="4"/>
</dbReference>
<keyword evidence="4" id="KW-0862">Zinc</keyword>
<evidence type="ECO:0000256" key="2">
    <source>
        <dbReference type="ARBA" id="ARBA00022670"/>
    </source>
</evidence>
<dbReference type="InterPro" id="IPR007863">
    <property type="entry name" value="Peptidase_M16_C"/>
</dbReference>
<comment type="caution">
    <text evidence="9">The sequence shown here is derived from an EMBL/GenBank/DDBJ whole genome shotgun (WGS) entry which is preliminary data.</text>
</comment>
<evidence type="ECO:0000256" key="6">
    <source>
        <dbReference type="SAM" id="Coils"/>
    </source>
</evidence>
<dbReference type="SUPFAM" id="SSF63411">
    <property type="entry name" value="LuxS/MPP-like metallohydrolase"/>
    <property type="match status" value="4"/>
</dbReference>
<reference evidence="9" key="1">
    <citation type="submission" date="2016-10" db="EMBL/GenBank/DDBJ databases">
        <title>Sequence of Gallionella enrichment culture.</title>
        <authorList>
            <person name="Poehlein A."/>
            <person name="Muehling M."/>
            <person name="Daniel R."/>
        </authorList>
    </citation>
    <scope>NUCLEOTIDE SEQUENCE</scope>
</reference>
<evidence type="ECO:0000259" key="8">
    <source>
        <dbReference type="Pfam" id="PF05193"/>
    </source>
</evidence>
<keyword evidence="6" id="KW-0175">Coiled coil</keyword>
<gene>
    <name evidence="9" type="primary">ptrA_10</name>
    <name evidence="9" type="ORF">GALL_332400</name>
</gene>
<feature type="coiled-coil region" evidence="6">
    <location>
        <begin position="372"/>
        <end position="403"/>
    </location>
</feature>
<comment type="similarity">
    <text evidence="1">Belongs to the peptidase M16 family.</text>
</comment>
<evidence type="ECO:0000259" key="7">
    <source>
        <dbReference type="Pfam" id="PF00675"/>
    </source>
</evidence>
<feature type="domain" description="Peptidase M16 C-terminal" evidence="8">
    <location>
        <begin position="693"/>
        <end position="863"/>
    </location>
</feature>
<dbReference type="GO" id="GO:0046872">
    <property type="term" value="F:metal ion binding"/>
    <property type="evidence" value="ECO:0007669"/>
    <property type="project" value="InterPro"/>
</dbReference>
<feature type="domain" description="Peptidase M16 C-terminal" evidence="8">
    <location>
        <begin position="203"/>
        <end position="386"/>
    </location>
</feature>